<dbReference type="SUPFAM" id="SSF51735">
    <property type="entry name" value="NAD(P)-binding Rossmann-fold domains"/>
    <property type="match status" value="1"/>
</dbReference>
<keyword evidence="1" id="KW-0596">Phosphopantetheine</keyword>
<feature type="compositionally biased region" description="Polar residues" evidence="3">
    <location>
        <begin position="540"/>
        <end position="549"/>
    </location>
</feature>
<dbReference type="Pfam" id="PF08659">
    <property type="entry name" value="KR"/>
    <property type="match status" value="1"/>
</dbReference>
<dbReference type="InterPro" id="IPR057326">
    <property type="entry name" value="KR_dom"/>
</dbReference>
<keyword evidence="8" id="KW-1185">Reference proteome</keyword>
<evidence type="ECO:0000256" key="2">
    <source>
        <dbReference type="ARBA" id="ARBA00022553"/>
    </source>
</evidence>
<dbReference type="EMBL" id="CAMXCT020001269">
    <property type="protein sequence ID" value="CAL1141854.1"/>
    <property type="molecule type" value="Genomic_DNA"/>
</dbReference>
<dbReference type="Proteomes" id="UP001152797">
    <property type="component" value="Unassembled WGS sequence"/>
</dbReference>
<sequence>MASLESFGYTLNKLKVDVRGCCTCENVEEGASLLVLPLKNCWTAQAVDKECPAVAQALQKAFVRHPEGLELQAACTKIALHLIFEHRQLQRNPEATPAAAQELRRKHLELLGPRSRKIETVLAWGRRDLESLQGSFWFEEAHRRQEEILADLQALLADLGPEVSLALGLIDQLEDGRSALEGELPRGSVEVYAWARWILQELSVQFLLPGGDRLDVLAPGLELVPKDASGGNGLLRLEKVEGSPALVLSASKALKAGEAVRLWHKGFACSQGFRLLMGVDGLKAAGPSDDISNPWESVEVLLRLPVSAKNTSENAQLWGMIEALEMALQASRPWLPNEELMLGDALPPDYGWRRVEVLQKESAPETAPETEDEMLEVQVRMPFSASTLPTSDALHQLGLLICADVDRMQKIMKEEKGILDPLGPEACCRRALGYLAKTLQWTLEEYPSHASTDARQLSRSAPKDVTGGLSRRVRGLLLVAAERELLVKALALIQQALEAEEAPRPKTETSEAKEDLVYSLDWDEGEDQGPKDPSLPAAQFSGQATGTIKSRSKPEGIASTGATWEDLALGPLLGFSLPVLCDVLWRVEPMLPPVYSQGVRPVKPGYVEDSTTGTIFPPAPKFYDRQPSPQQRRVQQLSDSLVAKESQLQKADTSALPSSAASLRWALLELPGGATPNFEVINALVSMGCEDRLMYLNKQLVVQQKYLSRLSSGQHPGTMGSAKAKTGAYDVLVIPLEGWLNSSRLEQLCVDLVLAVQALVTEMGASVLRVILLSSLSIGPGSSTYRRDAVHRSAAALGVVRSARAELPQVPMLWLDTDAEDGKTFQEQMMSEVDLALPPGGHANPSSLERAQCLMAHNRDVAYRQGRRWLPRLDLSPNMPIYSGRVVPTLPPHVTGTGVALITGGVGGLGLAAAEALVELGMKRLVLSSKNGNLPDEQGVAQRVQAMKSLGAQLWIEACDVAKESDVRELLERIQDRHGPLRMVIHASGVLEDRPFMEQDAESFRKVFEPKASGAWYLHRHTLDDKLQNFLLFSSVAASRGSSTQANYAAANAYLDELARLRAAHGLPAVSIQWPAVAPWLEEPEEPPSVAIWNGMPTGLEKKTSTSSISLAVVRQVVKLSVLNLKPIEPVQAVLPGAYLSSTSPTVRSLLHPLLARSNKRQESSMSLSVDKGSGLPISGTKLCLQLT</sequence>
<dbReference type="InterPro" id="IPR050091">
    <property type="entry name" value="PKS_NRPS_Biosynth_Enz"/>
</dbReference>
<reference evidence="5" key="1">
    <citation type="submission" date="2022-10" db="EMBL/GenBank/DDBJ databases">
        <authorList>
            <person name="Chen Y."/>
            <person name="Dougan E. K."/>
            <person name="Chan C."/>
            <person name="Rhodes N."/>
            <person name="Thang M."/>
        </authorList>
    </citation>
    <scope>NUCLEOTIDE SEQUENCE</scope>
</reference>
<proteinExistence type="predicted"/>
<dbReference type="PANTHER" id="PTHR43775:SF37">
    <property type="entry name" value="SI:DKEY-61P9.11"/>
    <property type="match status" value="1"/>
</dbReference>
<dbReference type="GO" id="GO:0004312">
    <property type="term" value="F:fatty acid synthase activity"/>
    <property type="evidence" value="ECO:0007669"/>
    <property type="project" value="TreeGrafter"/>
</dbReference>
<keyword evidence="2" id="KW-0597">Phosphoprotein</keyword>
<comment type="caution">
    <text evidence="5">The sequence shown here is derived from an EMBL/GenBank/DDBJ whole genome shotgun (WGS) entry which is preliminary data.</text>
</comment>
<organism evidence="5">
    <name type="scientific">Cladocopium goreaui</name>
    <dbReference type="NCBI Taxonomy" id="2562237"/>
    <lineage>
        <taxon>Eukaryota</taxon>
        <taxon>Sar</taxon>
        <taxon>Alveolata</taxon>
        <taxon>Dinophyceae</taxon>
        <taxon>Suessiales</taxon>
        <taxon>Symbiodiniaceae</taxon>
        <taxon>Cladocopium</taxon>
    </lineage>
</organism>
<feature type="domain" description="Ketoreductase" evidence="4">
    <location>
        <begin position="898"/>
        <end position="1083"/>
    </location>
</feature>
<gene>
    <name evidence="5" type="ORF">C1SCF055_LOCUS15643</name>
</gene>
<reference evidence="6" key="2">
    <citation type="submission" date="2024-04" db="EMBL/GenBank/DDBJ databases">
        <authorList>
            <person name="Chen Y."/>
            <person name="Shah S."/>
            <person name="Dougan E. K."/>
            <person name="Thang M."/>
            <person name="Chan C."/>
        </authorList>
    </citation>
    <scope>NUCLEOTIDE SEQUENCE [LARGE SCALE GENOMIC DNA]</scope>
</reference>
<dbReference type="PANTHER" id="PTHR43775">
    <property type="entry name" value="FATTY ACID SYNTHASE"/>
    <property type="match status" value="1"/>
</dbReference>
<dbReference type="EMBL" id="CAMXCT030001269">
    <property type="protein sequence ID" value="CAL4775791.1"/>
    <property type="molecule type" value="Genomic_DNA"/>
</dbReference>
<evidence type="ECO:0000313" key="5">
    <source>
        <dbReference type="EMBL" id="CAI3988479.1"/>
    </source>
</evidence>
<dbReference type="SMART" id="SM00822">
    <property type="entry name" value="PKS_KR"/>
    <property type="match status" value="1"/>
</dbReference>
<dbReference type="GO" id="GO:0006633">
    <property type="term" value="P:fatty acid biosynthetic process"/>
    <property type="evidence" value="ECO:0007669"/>
    <property type="project" value="TreeGrafter"/>
</dbReference>
<dbReference type="AlphaFoldDB" id="A0A9P1CBA7"/>
<evidence type="ECO:0000313" key="8">
    <source>
        <dbReference type="Proteomes" id="UP001152797"/>
    </source>
</evidence>
<protein>
    <submittedName>
        <fullName evidence="7">Ketoreductase (KR) domain-containing protein</fullName>
    </submittedName>
</protein>
<accession>A0A9P1CBA7</accession>
<dbReference type="Gene3D" id="3.90.1410.10">
    <property type="entry name" value="set domain protein methyltransferase, domain 1"/>
    <property type="match status" value="1"/>
</dbReference>
<dbReference type="OrthoDB" id="329835at2759"/>
<evidence type="ECO:0000313" key="6">
    <source>
        <dbReference type="EMBL" id="CAL1141854.1"/>
    </source>
</evidence>
<dbReference type="InterPro" id="IPR013968">
    <property type="entry name" value="PKS_KR"/>
</dbReference>
<evidence type="ECO:0000259" key="4">
    <source>
        <dbReference type="SMART" id="SM00822"/>
    </source>
</evidence>
<evidence type="ECO:0000313" key="7">
    <source>
        <dbReference type="EMBL" id="CAL4775791.1"/>
    </source>
</evidence>
<evidence type="ECO:0000256" key="1">
    <source>
        <dbReference type="ARBA" id="ARBA00022450"/>
    </source>
</evidence>
<dbReference type="Gene3D" id="3.40.50.720">
    <property type="entry name" value="NAD(P)-binding Rossmann-like Domain"/>
    <property type="match status" value="1"/>
</dbReference>
<dbReference type="InterPro" id="IPR036291">
    <property type="entry name" value="NAD(P)-bd_dom_sf"/>
</dbReference>
<evidence type="ECO:0000256" key="3">
    <source>
        <dbReference type="SAM" id="MobiDB-lite"/>
    </source>
</evidence>
<name>A0A9P1CBA7_9DINO</name>
<dbReference type="EMBL" id="CAMXCT010001269">
    <property type="protein sequence ID" value="CAI3988479.1"/>
    <property type="molecule type" value="Genomic_DNA"/>
</dbReference>
<feature type="region of interest" description="Disordered" evidence="3">
    <location>
        <begin position="522"/>
        <end position="557"/>
    </location>
</feature>